<sequence>MSSASVAFFSGDQSALELANYIGVAKGEQAETGAFFQSTKQLLSEEKYTEVLTKFANESAALLEATEKDFEPLYNLLIALIKDAQPEIVPKLVNSIIQPIVASGTDKANLRLKVLSNLYNNLESNSPVRYDVFVAILNVAAETGELDVLVPHLLSLDAWIAEWGVALNQRRALYLLISQKLEQSGEYTREAYEFLLKYLATFDNGDAKSLQEAKDAAIRAVKEAFRIPTVLDFEDLFKLQAVQALKPSKLFDLLKIFLDESLKQYQEFVKANPGFIDEHGLSEEDNLTKMRLLSMASLAAANVQGEVAYDTIAQTLDVPEDEVEIWVINVIRAGLMDAKMNQLKRTVVVGRSVHRVFSETEWQQLNDKLNAWKANLKDVLQVISNAKLIAGSQGATIETVITA</sequence>
<keyword evidence="4 5" id="KW-0648">Protein biosynthesis</keyword>
<organism evidence="7 8">
    <name type="scientific">Spizellomyces punctatus (strain DAOM BR117)</name>
    <dbReference type="NCBI Taxonomy" id="645134"/>
    <lineage>
        <taxon>Eukaryota</taxon>
        <taxon>Fungi</taxon>
        <taxon>Fungi incertae sedis</taxon>
        <taxon>Chytridiomycota</taxon>
        <taxon>Chytridiomycota incertae sedis</taxon>
        <taxon>Chytridiomycetes</taxon>
        <taxon>Spizellomycetales</taxon>
        <taxon>Spizellomycetaceae</taxon>
        <taxon>Spizellomyces</taxon>
    </lineage>
</organism>
<dbReference type="OMA" id="VCLKALW"/>
<comment type="subcellular location">
    <subcellularLocation>
        <location evidence="5">Cytoplasm</location>
    </subcellularLocation>
</comment>
<dbReference type="PANTHER" id="PTHR15350">
    <property type="entry name" value="COP9 SIGNALOSOME COMPLEX SUBUNIT 7/DENDRITIC CELL PROTEIN GA17"/>
    <property type="match status" value="1"/>
</dbReference>
<dbReference type="GO" id="GO:0003743">
    <property type="term" value="F:translation initiation factor activity"/>
    <property type="evidence" value="ECO:0007669"/>
    <property type="project" value="UniProtKB-UniRule"/>
</dbReference>
<dbReference type="OrthoDB" id="10267031at2759"/>
<dbReference type="eggNOG" id="KOG2753">
    <property type="taxonomic scope" value="Eukaryota"/>
</dbReference>
<proteinExistence type="inferred from homology"/>
<dbReference type="RefSeq" id="XP_016611329.1">
    <property type="nucleotide sequence ID" value="XM_016750628.1"/>
</dbReference>
<dbReference type="GO" id="GO:0001732">
    <property type="term" value="P:formation of cytoplasmic translation initiation complex"/>
    <property type="evidence" value="ECO:0007669"/>
    <property type="project" value="UniProtKB-UniRule"/>
</dbReference>
<dbReference type="GO" id="GO:0071541">
    <property type="term" value="C:eukaryotic translation initiation factor 3 complex, eIF3m"/>
    <property type="evidence" value="ECO:0007669"/>
    <property type="project" value="UniProtKB-UniRule"/>
</dbReference>
<dbReference type="GO" id="GO:0016282">
    <property type="term" value="C:eukaryotic 43S preinitiation complex"/>
    <property type="evidence" value="ECO:0007669"/>
    <property type="project" value="UniProtKB-UniRule"/>
</dbReference>
<dbReference type="FunCoup" id="A0A0L0HQR4">
    <property type="interactions" value="652"/>
</dbReference>
<dbReference type="InterPro" id="IPR000717">
    <property type="entry name" value="PCI_dom"/>
</dbReference>
<keyword evidence="3 5" id="KW-0396">Initiation factor</keyword>
<evidence type="ECO:0000313" key="7">
    <source>
        <dbReference type="EMBL" id="KND03290.1"/>
    </source>
</evidence>
<dbReference type="InterPro" id="IPR027528">
    <property type="entry name" value="eIF3m"/>
</dbReference>
<evidence type="ECO:0000256" key="1">
    <source>
        <dbReference type="ARBA" id="ARBA00008482"/>
    </source>
</evidence>
<dbReference type="Proteomes" id="UP000053201">
    <property type="component" value="Unassembled WGS sequence"/>
</dbReference>
<dbReference type="EMBL" id="KQ257452">
    <property type="protein sequence ID" value="KND03290.1"/>
    <property type="molecule type" value="Genomic_DNA"/>
</dbReference>
<comment type="similarity">
    <text evidence="5">Belongs to the eIF-3 subunit M family.</text>
</comment>
<dbReference type="HAMAP" id="MF_03012">
    <property type="entry name" value="eIF3m"/>
    <property type="match status" value="1"/>
</dbReference>
<keyword evidence="8" id="KW-1185">Reference proteome</keyword>
<dbReference type="AlphaFoldDB" id="A0A0L0HQR4"/>
<evidence type="ECO:0000256" key="3">
    <source>
        <dbReference type="ARBA" id="ARBA00022540"/>
    </source>
</evidence>
<dbReference type="Pfam" id="PF18005">
    <property type="entry name" value="eIF3m_C_helix"/>
    <property type="match status" value="1"/>
</dbReference>
<comment type="subunit">
    <text evidence="5">Component of the eukaryotic translation initiation factor 3 (eIF-3) complex.</text>
</comment>
<evidence type="ECO:0000313" key="8">
    <source>
        <dbReference type="Proteomes" id="UP000053201"/>
    </source>
</evidence>
<dbReference type="InParanoid" id="A0A0L0HQR4"/>
<evidence type="ECO:0000256" key="2">
    <source>
        <dbReference type="ARBA" id="ARBA00022490"/>
    </source>
</evidence>
<dbReference type="PANTHER" id="PTHR15350:SF2">
    <property type="entry name" value="EUKARYOTIC TRANSLATION INITIATION FACTOR 3 SUBUNIT M"/>
    <property type="match status" value="1"/>
</dbReference>
<dbReference type="STRING" id="645134.A0A0L0HQR4"/>
<keyword evidence="2 5" id="KW-0963">Cytoplasm</keyword>
<gene>
    <name evidence="7" type="ORF">SPPG_02339</name>
</gene>
<feature type="domain" description="PCI" evidence="6">
    <location>
        <begin position="187"/>
        <end position="354"/>
    </location>
</feature>
<dbReference type="InterPro" id="IPR045237">
    <property type="entry name" value="COPS7/eIF3m"/>
</dbReference>
<dbReference type="GO" id="GO:0033290">
    <property type="term" value="C:eukaryotic 48S preinitiation complex"/>
    <property type="evidence" value="ECO:0007669"/>
    <property type="project" value="UniProtKB-UniRule"/>
</dbReference>
<dbReference type="InterPro" id="IPR036390">
    <property type="entry name" value="WH_DNA-bd_sf"/>
</dbReference>
<dbReference type="GeneID" id="27685930"/>
<dbReference type="PROSITE" id="PS50250">
    <property type="entry name" value="PCI"/>
    <property type="match status" value="1"/>
</dbReference>
<name>A0A0L0HQR4_SPIPD</name>
<evidence type="ECO:0000259" key="6">
    <source>
        <dbReference type="PROSITE" id="PS50250"/>
    </source>
</evidence>
<evidence type="ECO:0000256" key="4">
    <source>
        <dbReference type="ARBA" id="ARBA00022917"/>
    </source>
</evidence>
<reference evidence="7 8" key="1">
    <citation type="submission" date="2009-08" db="EMBL/GenBank/DDBJ databases">
        <title>The Genome Sequence of Spizellomyces punctatus strain DAOM BR117.</title>
        <authorList>
            <consortium name="The Broad Institute Genome Sequencing Platform"/>
            <person name="Russ C."/>
            <person name="Cuomo C."/>
            <person name="Shea T."/>
            <person name="Young S.K."/>
            <person name="Zeng Q."/>
            <person name="Koehrsen M."/>
            <person name="Haas B."/>
            <person name="Borodovsky M."/>
            <person name="Guigo R."/>
            <person name="Alvarado L."/>
            <person name="Berlin A."/>
            <person name="Bochicchio J."/>
            <person name="Borenstein D."/>
            <person name="Chapman S."/>
            <person name="Chen Z."/>
            <person name="Engels R."/>
            <person name="Freedman E."/>
            <person name="Gellesch M."/>
            <person name="Goldberg J."/>
            <person name="Griggs A."/>
            <person name="Gujja S."/>
            <person name="Heiman D."/>
            <person name="Hepburn T."/>
            <person name="Howarth C."/>
            <person name="Jen D."/>
            <person name="Larson L."/>
            <person name="Lewis B."/>
            <person name="Mehta T."/>
            <person name="Park D."/>
            <person name="Pearson M."/>
            <person name="Roberts A."/>
            <person name="Saif S."/>
            <person name="Shenoy N."/>
            <person name="Sisk P."/>
            <person name="Stolte C."/>
            <person name="Sykes S."/>
            <person name="Thomson T."/>
            <person name="Walk T."/>
            <person name="White J."/>
            <person name="Yandava C."/>
            <person name="Burger G."/>
            <person name="Gray M.W."/>
            <person name="Holland P.W.H."/>
            <person name="King N."/>
            <person name="Lang F.B.F."/>
            <person name="Roger A.J."/>
            <person name="Ruiz-Trillo I."/>
            <person name="Lander E."/>
            <person name="Nusbaum C."/>
        </authorList>
    </citation>
    <scope>NUCLEOTIDE SEQUENCE [LARGE SCALE GENOMIC DNA]</scope>
    <source>
        <strain evidence="7 8">DAOM BR117</strain>
    </source>
</reference>
<comment type="similarity">
    <text evidence="1">Belongs to the CSN7/EIF3M family. CSN7 subfamily.</text>
</comment>
<dbReference type="VEuPathDB" id="FungiDB:SPPG_02339"/>
<dbReference type="Pfam" id="PF01399">
    <property type="entry name" value="PCI"/>
    <property type="match status" value="1"/>
</dbReference>
<dbReference type="SUPFAM" id="SSF46785">
    <property type="entry name" value="Winged helix' DNA-binding domain"/>
    <property type="match status" value="1"/>
</dbReference>
<protein>
    <recommendedName>
        <fullName evidence="5">Eukaryotic translation initiation factor 3 subunit M</fullName>
        <shortName evidence="5">eIF3m</shortName>
    </recommendedName>
</protein>
<accession>A0A0L0HQR4</accession>
<evidence type="ECO:0000256" key="5">
    <source>
        <dbReference type="HAMAP-Rule" id="MF_03012"/>
    </source>
</evidence>
<dbReference type="SMART" id="SM00088">
    <property type="entry name" value="PINT"/>
    <property type="match status" value="1"/>
</dbReference>
<dbReference type="InterPro" id="IPR040750">
    <property type="entry name" value="eIF3m_C_helix"/>
</dbReference>
<comment type="function">
    <text evidence="5">Component of the eukaryotic translation initiation factor 3 (eIF-3) complex, which is involved in protein synthesis of a specialized repertoire of mRNAs and, together with other initiation factors, stimulates binding of mRNA and methionyl-tRNAi to the 40S ribosome. The eIF-3 complex specifically targets and initiates translation of a subset of mRNAs involved in cell proliferation.</text>
</comment>